<protein>
    <recommendedName>
        <fullName evidence="4">Outer membrane protein beta-barrel domain-containing protein</fullName>
    </recommendedName>
</protein>
<evidence type="ECO:0000313" key="3">
    <source>
        <dbReference type="Proteomes" id="UP000005141"/>
    </source>
</evidence>
<dbReference type="PATRIC" id="fig|702438.4.peg.794"/>
<comment type="caution">
    <text evidence="2">The sequence shown here is derived from an EMBL/GenBank/DDBJ whole genome shotgun (WGS) entry which is preliminary data.</text>
</comment>
<dbReference type="OrthoDB" id="1067445at2"/>
<evidence type="ECO:0000313" key="2">
    <source>
        <dbReference type="EMBL" id="EGV33540.1"/>
    </source>
</evidence>
<reference evidence="2 3" key="1">
    <citation type="submission" date="2011-07" db="EMBL/GenBank/DDBJ databases">
        <title>The Genome Sequence of Prevotella oulorum F0390.</title>
        <authorList>
            <consortium name="The Broad Institute Genome Sequencing Platform"/>
            <consortium name="The Broad Institute Genome Sequencing Center for Infectious Disease"/>
            <person name="Earl A."/>
            <person name="Ward D."/>
            <person name="Feldgarden M."/>
            <person name="Gevers D."/>
            <person name="Izard J."/>
            <person name="Ganesan A."/>
            <person name="Baranova O.V."/>
            <person name="Blanton J.M."/>
            <person name="Tanner A.C."/>
            <person name="Dewhirst F.E."/>
            <person name="Young S.K."/>
            <person name="Zeng Q."/>
            <person name="Gargeya S."/>
            <person name="Fitzgerald M."/>
            <person name="Haas B."/>
            <person name="Abouelleil A."/>
            <person name="Alvarado L."/>
            <person name="Arachchi H.M."/>
            <person name="Berlin A."/>
            <person name="Brown A."/>
            <person name="Chapman S.B."/>
            <person name="Chen Z."/>
            <person name="Dunbar C."/>
            <person name="Freedman E."/>
            <person name="Gearin G."/>
            <person name="Gellesch M."/>
            <person name="Goldberg J."/>
            <person name="Griggs A."/>
            <person name="Gujja S."/>
            <person name="Heiman D."/>
            <person name="Howarth C."/>
            <person name="Larson L."/>
            <person name="Lui A."/>
            <person name="MacDonald P.J.P."/>
            <person name="Mehta T."/>
            <person name="Montmayeur A."/>
            <person name="Murphy C."/>
            <person name="Neiman D."/>
            <person name="Pearson M."/>
            <person name="Priest M."/>
            <person name="Roberts A."/>
            <person name="Saif S."/>
            <person name="Shea T."/>
            <person name="Shenoy N."/>
            <person name="Sisk P."/>
            <person name="Stolte C."/>
            <person name="Sykes S."/>
            <person name="Wortman J."/>
            <person name="Nusbaum C."/>
            <person name="Birren B."/>
        </authorList>
    </citation>
    <scope>NUCLEOTIDE SEQUENCE [LARGE SCALE GENOMIC DNA]</scope>
    <source>
        <strain evidence="2 3">F0390</strain>
    </source>
</reference>
<organism evidence="2 3">
    <name type="scientific">Segatella oulorum F0390</name>
    <dbReference type="NCBI Taxonomy" id="702438"/>
    <lineage>
        <taxon>Bacteria</taxon>
        <taxon>Pseudomonadati</taxon>
        <taxon>Bacteroidota</taxon>
        <taxon>Bacteroidia</taxon>
        <taxon>Bacteroidales</taxon>
        <taxon>Prevotellaceae</taxon>
        <taxon>Segatella</taxon>
    </lineage>
</organism>
<keyword evidence="1" id="KW-0732">Signal</keyword>
<sequence length="163" mass="18671">MKQLLCTLISLLSFSLAFAGEGDQFVNVNAGFLFNSTLNASIGYEQELPYGNAVELYGEIGNHFHSEDGKYYKDTFWKDYYWDGGLLYKQAIKRFKNSILRFRIGPQFGSHKGDYFFGAEGGFEYNYIFQNGVQFSVIQKNQVNFLHGDTFRNGLMIGFKIPL</sequence>
<dbReference type="RefSeq" id="WP_004379782.1">
    <property type="nucleotide sequence ID" value="NZ_JH114215.1"/>
</dbReference>
<feature type="chain" id="PRO_5003424803" description="Outer membrane protein beta-barrel domain-containing protein" evidence="1">
    <location>
        <begin position="20"/>
        <end position="163"/>
    </location>
</feature>
<dbReference type="Proteomes" id="UP000005141">
    <property type="component" value="Unassembled WGS sequence"/>
</dbReference>
<keyword evidence="3" id="KW-1185">Reference proteome</keyword>
<accession>G1WAD1</accession>
<dbReference type="HOGENOM" id="CLU_1601197_0_0_10"/>
<gene>
    <name evidence="2" type="ORF">HMPREF9431_00776</name>
</gene>
<name>G1WAD1_9BACT</name>
<dbReference type="GeneID" id="95425476"/>
<feature type="signal peptide" evidence="1">
    <location>
        <begin position="1"/>
        <end position="19"/>
    </location>
</feature>
<dbReference type="AlphaFoldDB" id="G1WAD1"/>
<dbReference type="eggNOG" id="ENOG5033TY1">
    <property type="taxonomic scope" value="Bacteria"/>
</dbReference>
<dbReference type="EMBL" id="ADGI01000025">
    <property type="protein sequence ID" value="EGV33540.1"/>
    <property type="molecule type" value="Genomic_DNA"/>
</dbReference>
<evidence type="ECO:0008006" key="4">
    <source>
        <dbReference type="Google" id="ProtNLM"/>
    </source>
</evidence>
<proteinExistence type="predicted"/>
<evidence type="ECO:0000256" key="1">
    <source>
        <dbReference type="SAM" id="SignalP"/>
    </source>
</evidence>